<reference evidence="2" key="1">
    <citation type="submission" date="2017-02" db="UniProtKB">
        <authorList>
            <consortium name="WormBaseParasite"/>
        </authorList>
    </citation>
    <scope>IDENTIFICATION</scope>
</reference>
<keyword evidence="1" id="KW-0472">Membrane</keyword>
<sequence length="115" mass="12681">LHNVIYRDEDETRQVQFVALAVIYFLSVLMVSKYRDLLDPVDLMTVCQRVAETEQSPQSPVSPTAWRLGSSASDHAVASANSSGVVGMENAKVVVLPIALFTPIEGTSYQLREKK</sequence>
<organism evidence="2">
    <name type="scientific">Hymenolepis diminuta</name>
    <name type="common">Rat tapeworm</name>
    <dbReference type="NCBI Taxonomy" id="6216"/>
    <lineage>
        <taxon>Eukaryota</taxon>
        <taxon>Metazoa</taxon>
        <taxon>Spiralia</taxon>
        <taxon>Lophotrochozoa</taxon>
        <taxon>Platyhelminthes</taxon>
        <taxon>Cestoda</taxon>
        <taxon>Eucestoda</taxon>
        <taxon>Cyclophyllidea</taxon>
        <taxon>Hymenolepididae</taxon>
        <taxon>Hymenolepis</taxon>
    </lineage>
</organism>
<name>A0A0R3SNB8_HYMDI</name>
<keyword evidence="1" id="KW-1133">Transmembrane helix</keyword>
<evidence type="ECO:0000313" key="2">
    <source>
        <dbReference type="WBParaSite" id="HDID_0000643301-mRNA-1"/>
    </source>
</evidence>
<proteinExistence type="predicted"/>
<protein>
    <submittedName>
        <fullName evidence="2">Piezo_RRas_bdg domain-containing protein</fullName>
    </submittedName>
</protein>
<accession>A0A0R3SNB8</accession>
<evidence type="ECO:0000256" key="1">
    <source>
        <dbReference type="SAM" id="Phobius"/>
    </source>
</evidence>
<feature type="transmembrane region" description="Helical" evidence="1">
    <location>
        <begin position="15"/>
        <end position="34"/>
    </location>
</feature>
<dbReference type="WBParaSite" id="HDID_0000643301-mRNA-1">
    <property type="protein sequence ID" value="HDID_0000643301-mRNA-1"/>
    <property type="gene ID" value="HDID_0000643301"/>
</dbReference>
<keyword evidence="1" id="KW-0812">Transmembrane</keyword>
<dbReference type="AlphaFoldDB" id="A0A0R3SNB8"/>
<dbReference type="STRING" id="6216.A0A0R3SNB8"/>